<dbReference type="GO" id="GO:0004519">
    <property type="term" value="F:endonuclease activity"/>
    <property type="evidence" value="ECO:0007669"/>
    <property type="project" value="UniProtKB-KW"/>
</dbReference>
<evidence type="ECO:0000313" key="2">
    <source>
        <dbReference type="EMBL" id="ALK84428.1"/>
    </source>
</evidence>
<dbReference type="InterPro" id="IPR029471">
    <property type="entry name" value="HNH_5"/>
</dbReference>
<accession>A0A0P0LJ93</accession>
<evidence type="ECO:0000313" key="4">
    <source>
        <dbReference type="Proteomes" id="UP000061587"/>
    </source>
</evidence>
<organism evidence="2 4">
    <name type="scientific">Phocaeicola vulgatus</name>
    <name type="common">Bacteroides vulgatus</name>
    <dbReference type="NCBI Taxonomy" id="821"/>
    <lineage>
        <taxon>Bacteria</taxon>
        <taxon>Pseudomonadati</taxon>
        <taxon>Bacteroidota</taxon>
        <taxon>Bacteroidia</taxon>
        <taxon>Bacteroidales</taxon>
        <taxon>Bacteroidaceae</taxon>
        <taxon>Phocaeicola</taxon>
    </lineage>
</organism>
<proteinExistence type="predicted"/>
<reference evidence="4" key="1">
    <citation type="submission" date="2015-10" db="EMBL/GenBank/DDBJ databases">
        <title>Extensive mobilome-driven genome diversification in gut-associated Bacteroides vulgatus mpk.</title>
        <authorList>
            <person name="Beier S."/>
            <person name="Lange A."/>
            <person name="Huson D.H."/>
            <person name="Frick J.-S."/>
            <person name="Autenrieth I.B."/>
        </authorList>
    </citation>
    <scope>NUCLEOTIDE SEQUENCE [LARGE SCALE GENOMIC DNA]</scope>
    <source>
        <strain evidence="4">mpk</strain>
    </source>
</reference>
<reference evidence="3" key="3">
    <citation type="submission" date="2021-06" db="EMBL/GenBank/DDBJ databases">
        <title>Collection of gut derived symbiotic bacterial strains cultured from healthy donors.</title>
        <authorList>
            <person name="Lin H."/>
            <person name="Littmann E."/>
            <person name="Pamer E.G."/>
        </authorList>
    </citation>
    <scope>NUCLEOTIDE SEQUENCE</scope>
    <source>
        <strain evidence="3">MSK.6.33</strain>
    </source>
</reference>
<dbReference type="EMBL" id="JAHPYS010000015">
    <property type="protein sequence ID" value="MBU9138807.1"/>
    <property type="molecule type" value="Genomic_DNA"/>
</dbReference>
<keyword evidence="3" id="KW-0378">Hydrolase</keyword>
<evidence type="ECO:0000259" key="1">
    <source>
        <dbReference type="Pfam" id="PF14279"/>
    </source>
</evidence>
<reference evidence="2 4" key="2">
    <citation type="journal article" date="2016" name="Genome Biol. Evol.">
        <title>Extensive mobilome-driven genome diversification in mouse gut-associated Bacteroides vulgatus mpk.</title>
        <authorList>
            <person name="Lange A."/>
            <person name="Beier S."/>
            <person name="Steimle A."/>
            <person name="Autenrieth I.B."/>
            <person name="Huson D.H."/>
            <person name="Frick J.S."/>
        </authorList>
    </citation>
    <scope>NUCLEOTIDE SEQUENCE [LARGE SCALE GENOMIC DNA]</scope>
    <source>
        <strain evidence="2">Mpk</strain>
        <strain evidence="4">mpk</strain>
    </source>
</reference>
<dbReference type="Proteomes" id="UP000061587">
    <property type="component" value="Chromosome"/>
</dbReference>
<name>A0A0P0LJ93_PHOVU</name>
<dbReference type="Proteomes" id="UP000736888">
    <property type="component" value="Unassembled WGS sequence"/>
</dbReference>
<protein>
    <submittedName>
        <fullName evidence="3">HNH endonuclease</fullName>
    </submittedName>
</protein>
<dbReference type="RefSeq" id="WP_057098978.1">
    <property type="nucleotide sequence ID" value="NZ_JAHPYS010000015.1"/>
</dbReference>
<feature type="domain" description="HNH endonuclease 5" evidence="1">
    <location>
        <begin position="8"/>
        <end position="56"/>
    </location>
</feature>
<keyword evidence="3" id="KW-0540">Nuclease</keyword>
<sequence length="417" mass="47788">MCKKGYYIICHQDNQELSDEHVIPEAIGGYYHIYNVCKDCNSKLGDHVDNLLLNHWFIKAARHEKGLKGYKGYIPNPLVGEGSLPTGEKVRVEQDNDGKMSIRFIPTSPEVSDDGKFFKIQVDAKDEKTIPNIKTKILKRHNIDETKVQIVSDCQLVKIEHPEVRMQFTIDIKNYKIGLLKIAYEFAADRIEGYIDDPISKLYASILHEGNPDRLDEVFFEGDAINNASLNIMESIIDNSNTNRHILLLANIHNKLYCIVKLFDKFCQMIRMSDSSYGEDGLVLLAINDFVNHKCDFYSPTDLIRVTNYSEFTTFKLNDEDQAYLDSLLRINKEGIGFACNKDQDNILFDSKGIPICTESILLLTLERLNLIKEESHTSGKISATYKIPLGYYYLCMPDKKLLMVKEITKVNEFIKI</sequence>
<dbReference type="EMBL" id="CP013020">
    <property type="protein sequence ID" value="ALK84428.1"/>
    <property type="molecule type" value="Genomic_DNA"/>
</dbReference>
<keyword evidence="3" id="KW-0255">Endonuclease</keyword>
<dbReference type="PATRIC" id="fig|821.40.peg.2180"/>
<gene>
    <name evidence="2" type="ORF">BvMPK_1826</name>
    <name evidence="3" type="ORF">KTG10_08600</name>
</gene>
<evidence type="ECO:0000313" key="3">
    <source>
        <dbReference type="EMBL" id="MBU9138807.1"/>
    </source>
</evidence>
<dbReference type="Pfam" id="PF14279">
    <property type="entry name" value="HNH_5"/>
    <property type="match status" value="1"/>
</dbReference>
<dbReference type="AlphaFoldDB" id="A0A0P0LJ93"/>